<comment type="caution">
    <text evidence="3">The sequence shown here is derived from an EMBL/GenBank/DDBJ whole genome shotgun (WGS) entry which is preliminary data.</text>
</comment>
<gene>
    <name evidence="3" type="ORF">GCM10023321_04090</name>
</gene>
<dbReference type="PANTHER" id="PTHR35176:SF6">
    <property type="entry name" value="HEME OXYGENASE HI_0854-RELATED"/>
    <property type="match status" value="1"/>
</dbReference>
<dbReference type="Gene3D" id="2.30.110.10">
    <property type="entry name" value="Electron Transport, Fmn-binding Protein, Chain A"/>
    <property type="match status" value="1"/>
</dbReference>
<dbReference type="InterPro" id="IPR011576">
    <property type="entry name" value="Pyridox_Oxase_N"/>
</dbReference>
<dbReference type="Pfam" id="PF01243">
    <property type="entry name" value="PNPOx_N"/>
    <property type="match status" value="1"/>
</dbReference>
<dbReference type="EMBL" id="BAABJP010000001">
    <property type="protein sequence ID" value="GAA5145743.1"/>
    <property type="molecule type" value="Genomic_DNA"/>
</dbReference>
<protein>
    <submittedName>
        <fullName evidence="3">Pyridoxamine 5'-phosphate oxidase family protein</fullName>
    </submittedName>
</protein>
<dbReference type="InterPro" id="IPR052019">
    <property type="entry name" value="F420H2_bilvrd_red/Heme_oxyg"/>
</dbReference>
<sequence>MLTDEDRKFLATPRLGILSIPGRDPADWPVNRPVWFEATPEGGVQLFSGADALKVRRFRADPRAALLAANAVGEPEHWVSVTGRATIEEDGAGDLAARLAARYWDMGNPDLKAVVDQWLVSDLVRIVITPDKVARYEG</sequence>
<evidence type="ECO:0000313" key="3">
    <source>
        <dbReference type="EMBL" id="GAA5145743.1"/>
    </source>
</evidence>
<dbReference type="SUPFAM" id="SSF50475">
    <property type="entry name" value="FMN-binding split barrel"/>
    <property type="match status" value="1"/>
</dbReference>
<dbReference type="InterPro" id="IPR012349">
    <property type="entry name" value="Split_barrel_FMN-bd"/>
</dbReference>
<dbReference type="PANTHER" id="PTHR35176">
    <property type="entry name" value="HEME OXYGENASE HI_0854-RELATED"/>
    <property type="match status" value="1"/>
</dbReference>
<feature type="domain" description="Pyridoxamine 5'-phosphate oxidase N-terminal" evidence="2">
    <location>
        <begin position="2"/>
        <end position="103"/>
    </location>
</feature>
<organism evidence="3 4">
    <name type="scientific">Pseudonocardia eucalypti</name>
    <dbReference type="NCBI Taxonomy" id="648755"/>
    <lineage>
        <taxon>Bacteria</taxon>
        <taxon>Bacillati</taxon>
        <taxon>Actinomycetota</taxon>
        <taxon>Actinomycetes</taxon>
        <taxon>Pseudonocardiales</taxon>
        <taxon>Pseudonocardiaceae</taxon>
        <taxon>Pseudonocardia</taxon>
    </lineage>
</organism>
<accession>A0ABP9PLS8</accession>
<dbReference type="Proteomes" id="UP001428817">
    <property type="component" value="Unassembled WGS sequence"/>
</dbReference>
<keyword evidence="1" id="KW-0560">Oxidoreductase</keyword>
<evidence type="ECO:0000256" key="1">
    <source>
        <dbReference type="ARBA" id="ARBA00023002"/>
    </source>
</evidence>
<dbReference type="RefSeq" id="WP_185058669.1">
    <property type="nucleotide sequence ID" value="NZ_BAABJP010000001.1"/>
</dbReference>
<keyword evidence="4" id="KW-1185">Reference proteome</keyword>
<name>A0ABP9PLS8_9PSEU</name>
<proteinExistence type="predicted"/>
<evidence type="ECO:0000259" key="2">
    <source>
        <dbReference type="Pfam" id="PF01243"/>
    </source>
</evidence>
<evidence type="ECO:0000313" key="4">
    <source>
        <dbReference type="Proteomes" id="UP001428817"/>
    </source>
</evidence>
<reference evidence="4" key="1">
    <citation type="journal article" date="2019" name="Int. J. Syst. Evol. Microbiol.">
        <title>The Global Catalogue of Microorganisms (GCM) 10K type strain sequencing project: providing services to taxonomists for standard genome sequencing and annotation.</title>
        <authorList>
            <consortium name="The Broad Institute Genomics Platform"/>
            <consortium name="The Broad Institute Genome Sequencing Center for Infectious Disease"/>
            <person name="Wu L."/>
            <person name="Ma J."/>
        </authorList>
    </citation>
    <scope>NUCLEOTIDE SEQUENCE [LARGE SCALE GENOMIC DNA]</scope>
    <source>
        <strain evidence="4">JCM 18303</strain>
    </source>
</reference>